<comment type="caution">
    <text evidence="1">The sequence shown here is derived from an EMBL/GenBank/DDBJ whole genome shotgun (WGS) entry which is preliminary data.</text>
</comment>
<evidence type="ECO:0000313" key="1">
    <source>
        <dbReference type="EMBL" id="KAK0720831.1"/>
    </source>
</evidence>
<gene>
    <name evidence="1" type="ORF">B0H67DRAFT_644038</name>
</gene>
<evidence type="ECO:0000313" key="2">
    <source>
        <dbReference type="Proteomes" id="UP001172102"/>
    </source>
</evidence>
<organism evidence="1 2">
    <name type="scientific">Lasiosphaeris hirsuta</name>
    <dbReference type="NCBI Taxonomy" id="260670"/>
    <lineage>
        <taxon>Eukaryota</taxon>
        <taxon>Fungi</taxon>
        <taxon>Dikarya</taxon>
        <taxon>Ascomycota</taxon>
        <taxon>Pezizomycotina</taxon>
        <taxon>Sordariomycetes</taxon>
        <taxon>Sordariomycetidae</taxon>
        <taxon>Sordariales</taxon>
        <taxon>Lasiosphaeriaceae</taxon>
        <taxon>Lasiosphaeris</taxon>
    </lineage>
</organism>
<name>A0AA40E1J3_9PEZI</name>
<keyword evidence="2" id="KW-1185">Reference proteome</keyword>
<protein>
    <submittedName>
        <fullName evidence="1">Uncharacterized protein</fullName>
    </submittedName>
</protein>
<dbReference type="AlphaFoldDB" id="A0AA40E1J3"/>
<proteinExistence type="predicted"/>
<dbReference type="Proteomes" id="UP001172102">
    <property type="component" value="Unassembled WGS sequence"/>
</dbReference>
<reference evidence="1" key="1">
    <citation type="submission" date="2023-06" db="EMBL/GenBank/DDBJ databases">
        <title>Genome-scale phylogeny and comparative genomics of the fungal order Sordariales.</title>
        <authorList>
            <consortium name="Lawrence Berkeley National Laboratory"/>
            <person name="Hensen N."/>
            <person name="Bonometti L."/>
            <person name="Westerberg I."/>
            <person name="Brannstrom I.O."/>
            <person name="Guillou S."/>
            <person name="Cros-Aarteil S."/>
            <person name="Calhoun S."/>
            <person name="Haridas S."/>
            <person name="Kuo A."/>
            <person name="Mondo S."/>
            <person name="Pangilinan J."/>
            <person name="Riley R."/>
            <person name="Labutti K."/>
            <person name="Andreopoulos B."/>
            <person name="Lipzen A."/>
            <person name="Chen C."/>
            <person name="Yanf M."/>
            <person name="Daum C."/>
            <person name="Ng V."/>
            <person name="Clum A."/>
            <person name="Steindorff A."/>
            <person name="Ohm R."/>
            <person name="Martin F."/>
            <person name="Silar P."/>
            <person name="Natvig D."/>
            <person name="Lalanne C."/>
            <person name="Gautier V."/>
            <person name="Ament-Velasquez S.L."/>
            <person name="Kruys A."/>
            <person name="Hutchinson M.I."/>
            <person name="Powell A.J."/>
            <person name="Barry K."/>
            <person name="Miller A.N."/>
            <person name="Grigoriev I.V."/>
            <person name="Debuchy R."/>
            <person name="Gladieux P."/>
            <person name="Thoren M.H."/>
            <person name="Johannesson H."/>
        </authorList>
    </citation>
    <scope>NUCLEOTIDE SEQUENCE</scope>
    <source>
        <strain evidence="1">SMH4607-1</strain>
    </source>
</reference>
<accession>A0AA40E1J3</accession>
<sequence length="162" mass="17850">MDPLSALSVAATVIQFVELGGHFLAKGWDRYKHPDDQKKELASLLQQLSSLTTVLHEARSYFGVGKKTTGSQQQLLDACASCDRTAAEFQDVLSRATNDLEKLGSSGPRVEKLVNVFWGDSKIEKVKTELGSLRSSVTEIAILCIWEDTKQGKKKVLDLAIR</sequence>
<dbReference type="EMBL" id="JAUKUA010000003">
    <property type="protein sequence ID" value="KAK0720831.1"/>
    <property type="molecule type" value="Genomic_DNA"/>
</dbReference>